<evidence type="ECO:0000256" key="1">
    <source>
        <dbReference type="SAM" id="MobiDB-lite"/>
    </source>
</evidence>
<protein>
    <recommendedName>
        <fullName evidence="4">Elements of external origin</fullName>
    </recommendedName>
</protein>
<evidence type="ECO:0000313" key="3">
    <source>
        <dbReference type="Proteomes" id="UP000562254"/>
    </source>
</evidence>
<dbReference type="AlphaFoldDB" id="A0A840Y4K3"/>
<evidence type="ECO:0000313" key="2">
    <source>
        <dbReference type="EMBL" id="MBB5690911.1"/>
    </source>
</evidence>
<comment type="caution">
    <text evidence="2">The sequence shown here is derived from an EMBL/GenBank/DDBJ whole genome shotgun (WGS) entry which is preliminary data.</text>
</comment>
<organism evidence="2 3">
    <name type="scientific">Neoroseomonas alkaliterrae</name>
    <dbReference type="NCBI Taxonomy" id="1452450"/>
    <lineage>
        <taxon>Bacteria</taxon>
        <taxon>Pseudomonadati</taxon>
        <taxon>Pseudomonadota</taxon>
        <taxon>Alphaproteobacteria</taxon>
        <taxon>Acetobacterales</taxon>
        <taxon>Acetobacteraceae</taxon>
        <taxon>Neoroseomonas</taxon>
    </lineage>
</organism>
<name>A0A840Y4K3_9PROT</name>
<reference evidence="2 3" key="1">
    <citation type="submission" date="2020-08" db="EMBL/GenBank/DDBJ databases">
        <title>Genomic Encyclopedia of Type Strains, Phase IV (KMG-IV): sequencing the most valuable type-strain genomes for metagenomic binning, comparative biology and taxonomic classification.</title>
        <authorList>
            <person name="Goeker M."/>
        </authorList>
    </citation>
    <scope>NUCLEOTIDE SEQUENCE [LARGE SCALE GENOMIC DNA]</scope>
    <source>
        <strain evidence="2 3">DSM 25895</strain>
    </source>
</reference>
<gene>
    <name evidence="2" type="ORF">FHS88_003051</name>
</gene>
<evidence type="ECO:0008006" key="4">
    <source>
        <dbReference type="Google" id="ProtNLM"/>
    </source>
</evidence>
<proteinExistence type="predicted"/>
<feature type="region of interest" description="Disordered" evidence="1">
    <location>
        <begin position="1"/>
        <end position="20"/>
    </location>
</feature>
<dbReference type="EMBL" id="JACIJE010000008">
    <property type="protein sequence ID" value="MBB5690911.1"/>
    <property type="molecule type" value="Genomic_DNA"/>
</dbReference>
<keyword evidence="3" id="KW-1185">Reference proteome</keyword>
<dbReference type="Proteomes" id="UP000562254">
    <property type="component" value="Unassembled WGS sequence"/>
</dbReference>
<sequence>MPELTPSTREAARRIGITETALRKAEQTNRIAREPDGQWDIDKTRRRLVETADPARSPLANGGGGGGAEGTPYARLKVAQLALKVEAQRLALDENKRRLLDVAEANATIDEIAGAMRDALLNWPARVSGLIAAELGVDPHLLQTILQQHITDLLSEAADRFDPPGLGGDRAAGP</sequence>
<accession>A0A840Y4K3</accession>
<dbReference type="RefSeq" id="WP_019015878.1">
    <property type="nucleotide sequence ID" value="NZ_JAAEDJ010000166.1"/>
</dbReference>